<keyword evidence="2" id="KW-1003">Cell membrane</keyword>
<evidence type="ECO:0000256" key="4">
    <source>
        <dbReference type="ARBA" id="ARBA00022989"/>
    </source>
</evidence>
<dbReference type="Pfam" id="PF13396">
    <property type="entry name" value="PLDc_N"/>
    <property type="match status" value="1"/>
</dbReference>
<feature type="domain" description="Cardiolipin synthase N-terminal" evidence="6">
    <location>
        <begin position="15"/>
        <end position="57"/>
    </location>
</feature>
<dbReference type="Proteomes" id="UP000593833">
    <property type="component" value="Chromosome"/>
</dbReference>
<dbReference type="EMBL" id="CP063233">
    <property type="protein sequence ID" value="QOU03469.1"/>
    <property type="molecule type" value="Genomic_DNA"/>
</dbReference>
<proteinExistence type="predicted"/>
<gene>
    <name evidence="7" type="ORF">IM720_22600</name>
</gene>
<keyword evidence="5" id="KW-0472">Membrane</keyword>
<reference evidence="7 8" key="1">
    <citation type="submission" date="2020-10" db="EMBL/GenBank/DDBJ databases">
        <title>Complete genome sequence of a novel Pseudomonas fluorescens strain isolated from the flower of kumarahou (Pomaderris kumeraho).</title>
        <authorList>
            <person name="Summers M.C."/>
            <person name="Nowak V."/>
            <person name="Fairhurst M.J."/>
            <person name="Owen J.G."/>
            <person name="Gerth M.L."/>
            <person name="Patrick W.M."/>
        </authorList>
    </citation>
    <scope>NUCLEOTIDE SEQUENCE [LARGE SCALE GENOMIC DNA]</scope>
    <source>
        <strain evidence="7 8">KF1</strain>
    </source>
</reference>
<sequence>MGSTFNGLIGLIILALDIWAIINVFQSGASTGAKVLWILLILLLPVLGLIIWAIAGPRGNVRI</sequence>
<evidence type="ECO:0000256" key="2">
    <source>
        <dbReference type="ARBA" id="ARBA00022475"/>
    </source>
</evidence>
<keyword evidence="4" id="KW-1133">Transmembrane helix</keyword>
<dbReference type="GO" id="GO:0005886">
    <property type="term" value="C:plasma membrane"/>
    <property type="evidence" value="ECO:0007669"/>
    <property type="project" value="UniProtKB-SubCell"/>
</dbReference>
<evidence type="ECO:0000256" key="3">
    <source>
        <dbReference type="ARBA" id="ARBA00022692"/>
    </source>
</evidence>
<comment type="subcellular location">
    <subcellularLocation>
        <location evidence="1">Cell membrane</location>
        <topology evidence="1">Multi-pass membrane protein</topology>
    </subcellularLocation>
</comment>
<evidence type="ECO:0000259" key="6">
    <source>
        <dbReference type="Pfam" id="PF13396"/>
    </source>
</evidence>
<accession>A0A1B3CW48</accession>
<name>A0A1B3CW48_PSEFL</name>
<dbReference type="InterPro" id="IPR027379">
    <property type="entry name" value="CLS_N"/>
</dbReference>
<evidence type="ECO:0000313" key="8">
    <source>
        <dbReference type="Proteomes" id="UP000593833"/>
    </source>
</evidence>
<evidence type="ECO:0000256" key="1">
    <source>
        <dbReference type="ARBA" id="ARBA00004651"/>
    </source>
</evidence>
<protein>
    <submittedName>
        <fullName evidence="7">PLDc N-terminal domain-containing protein</fullName>
    </submittedName>
</protein>
<evidence type="ECO:0000256" key="5">
    <source>
        <dbReference type="ARBA" id="ARBA00023136"/>
    </source>
</evidence>
<dbReference type="AlphaFoldDB" id="A0A1B3CW48"/>
<keyword evidence="3" id="KW-0812">Transmembrane</keyword>
<evidence type="ECO:0000313" key="7">
    <source>
        <dbReference type="EMBL" id="QOU03469.1"/>
    </source>
</evidence>
<dbReference type="RefSeq" id="WP_024076620.1">
    <property type="nucleotide sequence ID" value="NZ_CP015637.1"/>
</dbReference>
<organism evidence="7 8">
    <name type="scientific">Pseudomonas fluorescens</name>
    <dbReference type="NCBI Taxonomy" id="294"/>
    <lineage>
        <taxon>Bacteria</taxon>
        <taxon>Pseudomonadati</taxon>
        <taxon>Pseudomonadota</taxon>
        <taxon>Gammaproteobacteria</taxon>
        <taxon>Pseudomonadales</taxon>
        <taxon>Pseudomonadaceae</taxon>
        <taxon>Pseudomonas</taxon>
    </lineage>
</organism>